<dbReference type="AlphaFoldDB" id="A0AAU7U487"/>
<keyword evidence="1" id="KW-0614">Plasmid</keyword>
<proteinExistence type="predicted"/>
<gene>
    <name evidence="1" type="ORF">ABOD76_00700</name>
</gene>
<dbReference type="KEGG" id="dsc:ABOD76_00700"/>
<accession>A0AAU7U487</accession>
<protein>
    <submittedName>
        <fullName evidence="1">Uncharacterized protein</fullName>
    </submittedName>
</protein>
<geneLocation type="plasmid" evidence="1">
    <name>pDson04</name>
</geneLocation>
<reference evidence="1" key="1">
    <citation type="submission" date="2024-06" db="EMBL/GenBank/DDBJ databases">
        <title>Draft Genome Sequence of Deinococcus sonorensis Type Strain KR-87, a Biofilm Producing Representative of the Genus Deinococcus.</title>
        <authorList>
            <person name="Boren L.S."/>
            <person name="Grosso R.A."/>
            <person name="Hugenberg-Cox A.N."/>
            <person name="Hill J.T.E."/>
            <person name="Albert C.M."/>
            <person name="Tuohy J.M."/>
        </authorList>
    </citation>
    <scope>NUCLEOTIDE SEQUENCE</scope>
    <source>
        <strain evidence="1">KR-87</strain>
        <plasmid evidence="1">pDson04</plasmid>
    </source>
</reference>
<evidence type="ECO:0000313" key="1">
    <source>
        <dbReference type="EMBL" id="XBV83276.1"/>
    </source>
</evidence>
<name>A0AAU7U487_9DEIO</name>
<organism evidence="1">
    <name type="scientific">Deinococcus sonorensis KR-87</name>
    <dbReference type="NCBI Taxonomy" id="694439"/>
    <lineage>
        <taxon>Bacteria</taxon>
        <taxon>Thermotogati</taxon>
        <taxon>Deinococcota</taxon>
        <taxon>Deinococci</taxon>
        <taxon>Deinococcales</taxon>
        <taxon>Deinococcaceae</taxon>
        <taxon>Deinococcus</taxon>
    </lineage>
</organism>
<dbReference type="EMBL" id="CP158296">
    <property type="protein sequence ID" value="XBV83276.1"/>
    <property type="molecule type" value="Genomic_DNA"/>
</dbReference>
<sequence>MKALPRTAALILALPVLSCTLATGWLPRLDPGAGSGRSSSARPAHLELVRLQTAPPPHSAGYAGPHQPYLIP</sequence>
<dbReference type="RefSeq" id="WP_350240664.1">
    <property type="nucleotide sequence ID" value="NZ_CP158296.1"/>
</dbReference>